<gene>
    <name evidence="2" type="ORF">Tco_0752742</name>
</gene>
<keyword evidence="3" id="KW-1185">Reference proteome</keyword>
<sequence>MVRTFFRRACSDNSYKIPWISWNVVLASKDKGGLGIGSLFSLNHALIQKWRWRFLTNPHALWARLITAIHGRNSDSTSFFSHIKTNGVWPRIVGSINSMHEKNHIPLSSMKRQVNNGSYTKFWYDSWAGSTPLKSLFPRLFHLAVNKDCLVRDYWNNGGSTFTVKSARYRIDQGFLPDHGHVTRWNNLIPKKINIFIWRALRDRLPSRWNLSRKGIEMNSLNCPICDAGIDCIFHTLWICSLASLVWIRVFNWLDLPPPSISNLMGLFTWIDDSHLSHINKSILDVICSATLWSLWSLRNETIFGSDLPKRSLLYDKIVDLSFRWYSSRCITSAMNFESTISDTTGLDVNVSNILKRGRKLVHQQFGRLIEAVSPSRSRDRVVGALTVTECLLPHKRQCVRKPFPSNSYITHGHMQLGEVDLNPVSGDGQPDQTAYVGRKAYLLEDKQIPSVGVFDEVFSIWKAFGGNTRDLGSFGEETDETTDLHQHLSRLCSQRLETASQDTRDAVTIHPTTVSQEFTTASARTTQPKI</sequence>
<reference evidence="2" key="1">
    <citation type="journal article" date="2022" name="Int. J. Mol. Sci.">
        <title>Draft Genome of Tanacetum Coccineum: Genomic Comparison of Closely Related Tanacetum-Family Plants.</title>
        <authorList>
            <person name="Yamashiro T."/>
            <person name="Shiraishi A."/>
            <person name="Nakayama K."/>
            <person name="Satake H."/>
        </authorList>
    </citation>
    <scope>NUCLEOTIDE SEQUENCE</scope>
</reference>
<protein>
    <submittedName>
        <fullName evidence="2">RNA-directed DNA polymerase, eukaryota</fullName>
    </submittedName>
</protein>
<dbReference type="Pfam" id="PF13966">
    <property type="entry name" value="zf-RVT"/>
    <property type="match status" value="1"/>
</dbReference>
<organism evidence="2 3">
    <name type="scientific">Tanacetum coccineum</name>
    <dbReference type="NCBI Taxonomy" id="301880"/>
    <lineage>
        <taxon>Eukaryota</taxon>
        <taxon>Viridiplantae</taxon>
        <taxon>Streptophyta</taxon>
        <taxon>Embryophyta</taxon>
        <taxon>Tracheophyta</taxon>
        <taxon>Spermatophyta</taxon>
        <taxon>Magnoliopsida</taxon>
        <taxon>eudicotyledons</taxon>
        <taxon>Gunneridae</taxon>
        <taxon>Pentapetalae</taxon>
        <taxon>asterids</taxon>
        <taxon>campanulids</taxon>
        <taxon>Asterales</taxon>
        <taxon>Asteraceae</taxon>
        <taxon>Asteroideae</taxon>
        <taxon>Anthemideae</taxon>
        <taxon>Anthemidinae</taxon>
        <taxon>Tanacetum</taxon>
    </lineage>
</organism>
<dbReference type="GO" id="GO:0003964">
    <property type="term" value="F:RNA-directed DNA polymerase activity"/>
    <property type="evidence" value="ECO:0007669"/>
    <property type="project" value="UniProtKB-KW"/>
</dbReference>
<reference evidence="2" key="2">
    <citation type="submission" date="2022-01" db="EMBL/GenBank/DDBJ databases">
        <authorList>
            <person name="Yamashiro T."/>
            <person name="Shiraishi A."/>
            <person name="Satake H."/>
            <person name="Nakayama K."/>
        </authorList>
    </citation>
    <scope>NUCLEOTIDE SEQUENCE</scope>
</reference>
<feature type="domain" description="Reverse transcriptase zinc-binding" evidence="1">
    <location>
        <begin position="164"/>
        <end position="247"/>
    </location>
</feature>
<dbReference type="PANTHER" id="PTHR36617">
    <property type="entry name" value="PROTEIN, PUTATIVE-RELATED"/>
    <property type="match status" value="1"/>
</dbReference>
<keyword evidence="2" id="KW-0548">Nucleotidyltransferase</keyword>
<comment type="caution">
    <text evidence="2">The sequence shown here is derived from an EMBL/GenBank/DDBJ whole genome shotgun (WGS) entry which is preliminary data.</text>
</comment>
<name>A0ABQ4Z9F6_9ASTR</name>
<evidence type="ECO:0000313" key="3">
    <source>
        <dbReference type="Proteomes" id="UP001151760"/>
    </source>
</evidence>
<keyword evidence="2" id="KW-0695">RNA-directed DNA polymerase</keyword>
<dbReference type="EMBL" id="BQNB010011105">
    <property type="protein sequence ID" value="GJS86201.1"/>
    <property type="molecule type" value="Genomic_DNA"/>
</dbReference>
<dbReference type="InterPro" id="IPR026960">
    <property type="entry name" value="RVT-Znf"/>
</dbReference>
<accession>A0ABQ4Z9F6</accession>
<keyword evidence="2" id="KW-0808">Transferase</keyword>
<proteinExistence type="predicted"/>
<evidence type="ECO:0000313" key="2">
    <source>
        <dbReference type="EMBL" id="GJS86201.1"/>
    </source>
</evidence>
<evidence type="ECO:0000259" key="1">
    <source>
        <dbReference type="Pfam" id="PF13966"/>
    </source>
</evidence>
<dbReference type="Proteomes" id="UP001151760">
    <property type="component" value="Unassembled WGS sequence"/>
</dbReference>
<dbReference type="PANTHER" id="PTHR36617:SF16">
    <property type="entry name" value="OS04G0516500 PROTEIN"/>
    <property type="match status" value="1"/>
</dbReference>